<dbReference type="Proteomes" id="UP000026961">
    <property type="component" value="Chromosome 4"/>
</dbReference>
<protein>
    <submittedName>
        <fullName evidence="2">Uncharacterized protein</fullName>
    </submittedName>
</protein>
<organism evidence="2">
    <name type="scientific">Oryza glumipatula</name>
    <dbReference type="NCBI Taxonomy" id="40148"/>
    <lineage>
        <taxon>Eukaryota</taxon>
        <taxon>Viridiplantae</taxon>
        <taxon>Streptophyta</taxon>
        <taxon>Embryophyta</taxon>
        <taxon>Tracheophyta</taxon>
        <taxon>Spermatophyta</taxon>
        <taxon>Magnoliopsida</taxon>
        <taxon>Liliopsida</taxon>
        <taxon>Poales</taxon>
        <taxon>Poaceae</taxon>
        <taxon>BOP clade</taxon>
        <taxon>Oryzoideae</taxon>
        <taxon>Oryzeae</taxon>
        <taxon>Oryzinae</taxon>
        <taxon>Oryza</taxon>
    </lineage>
</organism>
<reference evidence="2" key="1">
    <citation type="submission" date="2015-04" db="UniProtKB">
        <authorList>
            <consortium name="EnsemblPlants"/>
        </authorList>
    </citation>
    <scope>IDENTIFICATION</scope>
</reference>
<dbReference type="AlphaFoldDB" id="A0A0D9ZI50"/>
<reference evidence="2" key="2">
    <citation type="submission" date="2018-05" db="EMBL/GenBank/DDBJ databases">
        <title>OgluRS3 (Oryza glumaepatula Reference Sequence Version 3).</title>
        <authorList>
            <person name="Zhang J."/>
            <person name="Kudrna D."/>
            <person name="Lee S."/>
            <person name="Talag J."/>
            <person name="Welchert J."/>
            <person name="Wing R.A."/>
        </authorList>
    </citation>
    <scope>NUCLEOTIDE SEQUENCE [LARGE SCALE GENOMIC DNA]</scope>
</reference>
<proteinExistence type="predicted"/>
<evidence type="ECO:0000256" key="1">
    <source>
        <dbReference type="SAM" id="MobiDB-lite"/>
    </source>
</evidence>
<dbReference type="HOGENOM" id="CLU_1157955_0_0_1"/>
<evidence type="ECO:0000313" key="3">
    <source>
        <dbReference type="Proteomes" id="UP000026961"/>
    </source>
</evidence>
<keyword evidence="3" id="KW-1185">Reference proteome</keyword>
<dbReference type="Gramene" id="OGLUM04G05280.1">
    <property type="protein sequence ID" value="OGLUM04G05280.1"/>
    <property type="gene ID" value="OGLUM04G05280"/>
</dbReference>
<dbReference type="EnsemblPlants" id="OGLUM04G05280.1">
    <property type="protein sequence ID" value="OGLUM04G05280.1"/>
    <property type="gene ID" value="OGLUM04G05280"/>
</dbReference>
<accession>A0A0D9ZI50</accession>
<evidence type="ECO:0000313" key="2">
    <source>
        <dbReference type="EnsemblPlants" id="OGLUM04G05280.1"/>
    </source>
</evidence>
<feature type="region of interest" description="Disordered" evidence="1">
    <location>
        <begin position="100"/>
        <end position="163"/>
    </location>
</feature>
<name>A0A0D9ZI50_9ORYZ</name>
<feature type="compositionally biased region" description="Basic and acidic residues" evidence="1">
    <location>
        <begin position="112"/>
        <end position="131"/>
    </location>
</feature>
<sequence>MPRGAGHIPAPVDDIPALADETSGVGSWIGNCSGGGLDGVGSIVVVILAGLPSPSFSRCDVGTKYTRCNRCNGNVRSRVNVTNRRPWAKATWRKPWLGIRRLRQAKTSPEGRTGEGGKVEDDNDELGHDGNDGVSEPRSGRAESTTLRGRAAGPSPCAAIRRPPLRVAVRRSPPMPRHAYLPTCVRERERERFRKRGSKMGDKMQICCHAGPPHKPVNPRLPAAVCLCVVLVGVRAGMSH</sequence>